<name>A0AAW2Q012_SESRA</name>
<reference evidence="1" key="2">
    <citation type="journal article" date="2024" name="Plant">
        <title>Genomic evolution and insights into agronomic trait innovations of Sesamum species.</title>
        <authorList>
            <person name="Miao H."/>
            <person name="Wang L."/>
            <person name="Qu L."/>
            <person name="Liu H."/>
            <person name="Sun Y."/>
            <person name="Le M."/>
            <person name="Wang Q."/>
            <person name="Wei S."/>
            <person name="Zheng Y."/>
            <person name="Lin W."/>
            <person name="Duan Y."/>
            <person name="Cao H."/>
            <person name="Xiong S."/>
            <person name="Wang X."/>
            <person name="Wei L."/>
            <person name="Li C."/>
            <person name="Ma Q."/>
            <person name="Ju M."/>
            <person name="Zhao R."/>
            <person name="Li G."/>
            <person name="Mu C."/>
            <person name="Tian Q."/>
            <person name="Mei H."/>
            <person name="Zhang T."/>
            <person name="Gao T."/>
            <person name="Zhang H."/>
        </authorList>
    </citation>
    <scope>NUCLEOTIDE SEQUENCE</scope>
    <source>
        <strain evidence="1">G02</strain>
    </source>
</reference>
<reference evidence="1" key="1">
    <citation type="submission" date="2020-06" db="EMBL/GenBank/DDBJ databases">
        <authorList>
            <person name="Li T."/>
            <person name="Hu X."/>
            <person name="Zhang T."/>
            <person name="Song X."/>
            <person name="Zhang H."/>
            <person name="Dai N."/>
            <person name="Sheng W."/>
            <person name="Hou X."/>
            <person name="Wei L."/>
        </authorList>
    </citation>
    <scope>NUCLEOTIDE SEQUENCE</scope>
    <source>
        <strain evidence="1">G02</strain>
        <tissue evidence="1">Leaf</tissue>
    </source>
</reference>
<dbReference type="EMBL" id="JACGWJ010000016">
    <property type="protein sequence ID" value="KAL0361139.1"/>
    <property type="molecule type" value="Genomic_DNA"/>
</dbReference>
<organism evidence="1">
    <name type="scientific">Sesamum radiatum</name>
    <name type="common">Black benniseed</name>
    <dbReference type="NCBI Taxonomy" id="300843"/>
    <lineage>
        <taxon>Eukaryota</taxon>
        <taxon>Viridiplantae</taxon>
        <taxon>Streptophyta</taxon>
        <taxon>Embryophyta</taxon>
        <taxon>Tracheophyta</taxon>
        <taxon>Spermatophyta</taxon>
        <taxon>Magnoliopsida</taxon>
        <taxon>eudicotyledons</taxon>
        <taxon>Gunneridae</taxon>
        <taxon>Pentapetalae</taxon>
        <taxon>asterids</taxon>
        <taxon>lamiids</taxon>
        <taxon>Lamiales</taxon>
        <taxon>Pedaliaceae</taxon>
        <taxon>Sesamum</taxon>
    </lineage>
</organism>
<gene>
    <name evidence="1" type="ORF">Sradi_3798400</name>
</gene>
<protein>
    <submittedName>
        <fullName evidence="1">Uncharacterized protein</fullName>
    </submittedName>
</protein>
<dbReference type="AlphaFoldDB" id="A0AAW2Q012"/>
<sequence>MSSTDESVRYVGETLGDDLSKATSKRLGSLTPSYVADRRWSLRRAACRLLDEPLRRTVKMRRMRVLPLVSGILRL</sequence>
<evidence type="ECO:0000313" key="1">
    <source>
        <dbReference type="EMBL" id="KAL0361139.1"/>
    </source>
</evidence>
<proteinExistence type="predicted"/>
<comment type="caution">
    <text evidence="1">The sequence shown here is derived from an EMBL/GenBank/DDBJ whole genome shotgun (WGS) entry which is preliminary data.</text>
</comment>
<accession>A0AAW2Q012</accession>